<evidence type="ECO:0000256" key="1">
    <source>
        <dbReference type="ARBA" id="ARBA00001917"/>
    </source>
</evidence>
<dbReference type="InterPro" id="IPR013785">
    <property type="entry name" value="Aldolase_TIM"/>
</dbReference>
<evidence type="ECO:0000256" key="3">
    <source>
        <dbReference type="ARBA" id="ARBA00022630"/>
    </source>
</evidence>
<comment type="pathway">
    <text evidence="2">Pyrimidine metabolism; UMP biosynthesis via de novo pathway.</text>
</comment>
<evidence type="ECO:0000313" key="9">
    <source>
        <dbReference type="Proteomes" id="UP000471293"/>
    </source>
</evidence>
<dbReference type="SUPFAM" id="SSF51395">
    <property type="entry name" value="FMN-linked oxidoreductases"/>
    <property type="match status" value="1"/>
</dbReference>
<comment type="cofactor">
    <cofactor evidence="1">
        <name>FMN</name>
        <dbReference type="ChEBI" id="CHEBI:58210"/>
    </cofactor>
</comment>
<dbReference type="PANTHER" id="PTHR48109">
    <property type="entry name" value="DIHYDROOROTATE DEHYDROGENASE (QUINONE), MITOCHONDRIAL-RELATED"/>
    <property type="match status" value="1"/>
</dbReference>
<dbReference type="AlphaFoldDB" id="A0A6N9TZ37"/>
<evidence type="ECO:0000313" key="8">
    <source>
        <dbReference type="EMBL" id="NEA16794.1"/>
    </source>
</evidence>
<keyword evidence="5" id="KW-0665">Pyrimidine biosynthesis</keyword>
<evidence type="ECO:0000256" key="5">
    <source>
        <dbReference type="ARBA" id="ARBA00022975"/>
    </source>
</evidence>
<dbReference type="RefSeq" id="WP_164345151.1">
    <property type="nucleotide sequence ID" value="NZ_JAAGLQ010000298.1"/>
</dbReference>
<evidence type="ECO:0000256" key="2">
    <source>
        <dbReference type="ARBA" id="ARBA00004725"/>
    </source>
</evidence>
<accession>A0A6N9TZ37</accession>
<dbReference type="PANTHER" id="PTHR48109:SF3">
    <property type="entry name" value="SLL0744 PROTEIN"/>
    <property type="match status" value="1"/>
</dbReference>
<proteinExistence type="predicted"/>
<dbReference type="InterPro" id="IPR005720">
    <property type="entry name" value="Dihydroorotate_DH_cat"/>
</dbReference>
<dbReference type="EMBL" id="JAAGLQ010000298">
    <property type="protein sequence ID" value="NEA16794.1"/>
    <property type="molecule type" value="Genomic_DNA"/>
</dbReference>
<gene>
    <name evidence="8" type="ORF">G3I29_14915</name>
</gene>
<keyword evidence="4" id="KW-0288">FMN</keyword>
<reference evidence="8 9" key="1">
    <citation type="submission" date="2020-01" db="EMBL/GenBank/DDBJ databases">
        <title>Insect and environment-associated Actinomycetes.</title>
        <authorList>
            <person name="Currrie C."/>
            <person name="Chevrette M."/>
            <person name="Carlson C."/>
            <person name="Stubbendieck R."/>
            <person name="Wendt-Pienkowski E."/>
        </authorList>
    </citation>
    <scope>NUCLEOTIDE SEQUENCE [LARGE SCALE GENOMIC DNA]</scope>
    <source>
        <strain evidence="8 9">SID11342</strain>
    </source>
</reference>
<feature type="domain" description="Dihydroorotate dehydrogenase catalytic" evidence="7">
    <location>
        <begin position="112"/>
        <end position="302"/>
    </location>
</feature>
<dbReference type="GO" id="GO:0004152">
    <property type="term" value="F:dihydroorotate dehydrogenase activity"/>
    <property type="evidence" value="ECO:0007669"/>
    <property type="project" value="InterPro"/>
</dbReference>
<dbReference type="Pfam" id="PF01180">
    <property type="entry name" value="DHO_dh"/>
    <property type="match status" value="1"/>
</dbReference>
<sequence length="345" mass="36118">MTDLSTAIGPLRLKNPVMAASSEATMTEEGIRACLDAGAGAVVAKSVNESPAGRRQLLIADYALLGPAGETVDWQRSSGDETLLCRSGLAPLDGWLTMLERTSRYARGLGSHVIGSITVAEPEPAARIARDMAPVVSAVELNIGAPHGREATAVRQITGAEMVKHYTRTVRAGLDVPLVVKLPAQAESPLELAAAARDAGADAVSMIGRFNGFWPDPVTSEPVLGSWGAVGGPGMLPVSLYWVSKTYAADRELPLIGTNGARNGMDVARFLLSGARAVELASAVLMRGPGVLSDCVRDLDTALTEGGYARATDAVGAAVRRARSYADIPLGDEPPRPWENGRTAR</sequence>
<evidence type="ECO:0000256" key="6">
    <source>
        <dbReference type="ARBA" id="ARBA00023002"/>
    </source>
</evidence>
<dbReference type="GO" id="GO:0006207">
    <property type="term" value="P:'de novo' pyrimidine nucleobase biosynthetic process"/>
    <property type="evidence" value="ECO:0007669"/>
    <property type="project" value="TreeGrafter"/>
</dbReference>
<dbReference type="InterPro" id="IPR012135">
    <property type="entry name" value="Dihydroorotate_DH_1_2"/>
</dbReference>
<keyword evidence="3" id="KW-0285">Flavoprotein</keyword>
<name>A0A6N9TZ37_STRHA</name>
<dbReference type="Proteomes" id="UP000471293">
    <property type="component" value="Unassembled WGS sequence"/>
</dbReference>
<dbReference type="GO" id="GO:0044205">
    <property type="term" value="P:'de novo' UMP biosynthetic process"/>
    <property type="evidence" value="ECO:0007669"/>
    <property type="project" value="UniProtKB-UniPathway"/>
</dbReference>
<dbReference type="InterPro" id="IPR050074">
    <property type="entry name" value="DHO_dehydrogenase"/>
</dbReference>
<protein>
    <submittedName>
        <fullName evidence="8">Dihydroorotate dehydrogenase</fullName>
    </submittedName>
</protein>
<evidence type="ECO:0000256" key="4">
    <source>
        <dbReference type="ARBA" id="ARBA00022643"/>
    </source>
</evidence>
<organism evidence="8 9">
    <name type="scientific">Streptomyces halstedii</name>
    <dbReference type="NCBI Taxonomy" id="1944"/>
    <lineage>
        <taxon>Bacteria</taxon>
        <taxon>Bacillati</taxon>
        <taxon>Actinomycetota</taxon>
        <taxon>Actinomycetes</taxon>
        <taxon>Kitasatosporales</taxon>
        <taxon>Streptomycetaceae</taxon>
        <taxon>Streptomyces</taxon>
    </lineage>
</organism>
<dbReference type="UniPathway" id="UPA00070"/>
<dbReference type="PIRSF" id="PIRSF000164">
    <property type="entry name" value="DHO_oxidase"/>
    <property type="match status" value="1"/>
</dbReference>
<dbReference type="Gene3D" id="3.20.20.70">
    <property type="entry name" value="Aldolase class I"/>
    <property type="match status" value="1"/>
</dbReference>
<comment type="caution">
    <text evidence="8">The sequence shown here is derived from an EMBL/GenBank/DDBJ whole genome shotgun (WGS) entry which is preliminary data.</text>
</comment>
<dbReference type="GO" id="GO:0005737">
    <property type="term" value="C:cytoplasm"/>
    <property type="evidence" value="ECO:0007669"/>
    <property type="project" value="InterPro"/>
</dbReference>
<evidence type="ECO:0000259" key="7">
    <source>
        <dbReference type="Pfam" id="PF01180"/>
    </source>
</evidence>
<keyword evidence="6" id="KW-0560">Oxidoreductase</keyword>